<proteinExistence type="predicted"/>
<dbReference type="EMBL" id="JELY01001964">
    <property type="protein sequence ID" value="KYF54035.1"/>
    <property type="molecule type" value="Genomic_DNA"/>
</dbReference>
<evidence type="ECO:0000313" key="3">
    <source>
        <dbReference type="Proteomes" id="UP000075420"/>
    </source>
</evidence>
<dbReference type="AlphaFoldDB" id="A0A150PED4"/>
<protein>
    <submittedName>
        <fullName evidence="2">Uncharacterized protein</fullName>
    </submittedName>
</protein>
<name>A0A150PED4_SORCE</name>
<comment type="caution">
    <text evidence="2">The sequence shown here is derived from an EMBL/GenBank/DDBJ whole genome shotgun (WGS) entry which is preliminary data.</text>
</comment>
<evidence type="ECO:0000256" key="1">
    <source>
        <dbReference type="SAM" id="MobiDB-lite"/>
    </source>
</evidence>
<reference evidence="2 3" key="1">
    <citation type="submission" date="2014-02" db="EMBL/GenBank/DDBJ databases">
        <title>The small core and large imbalanced accessory genome model reveals a collaborative survival strategy of Sorangium cellulosum strains in nature.</title>
        <authorList>
            <person name="Han K."/>
            <person name="Peng R."/>
            <person name="Blom J."/>
            <person name="Li Y.-Z."/>
        </authorList>
    </citation>
    <scope>NUCLEOTIDE SEQUENCE [LARGE SCALE GENOMIC DNA]</scope>
    <source>
        <strain evidence="2 3">So0157-25</strain>
    </source>
</reference>
<gene>
    <name evidence="2" type="ORF">BE08_08040</name>
</gene>
<sequence length="68" mass="7505">MIAPGRRVSPGLGDRTSSTRVNRSNVLLLWSCHVVQSRMRPLQSTEPSWSSAVVDRGSARRGARTGIW</sequence>
<accession>A0A150PED4</accession>
<dbReference type="Proteomes" id="UP000075420">
    <property type="component" value="Unassembled WGS sequence"/>
</dbReference>
<evidence type="ECO:0000313" key="2">
    <source>
        <dbReference type="EMBL" id="KYF54035.1"/>
    </source>
</evidence>
<feature type="compositionally biased region" description="Basic residues" evidence="1">
    <location>
        <begin position="59"/>
        <end position="68"/>
    </location>
</feature>
<feature type="region of interest" description="Disordered" evidence="1">
    <location>
        <begin position="45"/>
        <end position="68"/>
    </location>
</feature>
<organism evidence="2 3">
    <name type="scientific">Sorangium cellulosum</name>
    <name type="common">Polyangium cellulosum</name>
    <dbReference type="NCBI Taxonomy" id="56"/>
    <lineage>
        <taxon>Bacteria</taxon>
        <taxon>Pseudomonadati</taxon>
        <taxon>Myxococcota</taxon>
        <taxon>Polyangia</taxon>
        <taxon>Polyangiales</taxon>
        <taxon>Polyangiaceae</taxon>
        <taxon>Sorangium</taxon>
    </lineage>
</organism>